<comment type="caution">
    <text evidence="2">The sequence shown here is derived from an EMBL/GenBank/DDBJ whole genome shotgun (WGS) entry which is preliminary data.</text>
</comment>
<gene>
    <name evidence="2" type="ORF">SteCoe_16817</name>
</gene>
<accession>A0A1R2C0F3</accession>
<proteinExistence type="predicted"/>
<organism evidence="2 3">
    <name type="scientific">Stentor coeruleus</name>
    <dbReference type="NCBI Taxonomy" id="5963"/>
    <lineage>
        <taxon>Eukaryota</taxon>
        <taxon>Sar</taxon>
        <taxon>Alveolata</taxon>
        <taxon>Ciliophora</taxon>
        <taxon>Postciliodesmatophora</taxon>
        <taxon>Heterotrichea</taxon>
        <taxon>Heterotrichida</taxon>
        <taxon>Stentoridae</taxon>
        <taxon>Stentor</taxon>
    </lineage>
</organism>
<dbReference type="AlphaFoldDB" id="A0A1R2C0F3"/>
<keyword evidence="1" id="KW-0812">Transmembrane</keyword>
<reference evidence="2 3" key="1">
    <citation type="submission" date="2016-11" db="EMBL/GenBank/DDBJ databases">
        <title>The macronuclear genome of Stentor coeruleus: a giant cell with tiny introns.</title>
        <authorList>
            <person name="Slabodnick M."/>
            <person name="Ruby J.G."/>
            <person name="Reiff S.B."/>
            <person name="Swart E.C."/>
            <person name="Gosai S."/>
            <person name="Prabakaran S."/>
            <person name="Witkowska E."/>
            <person name="Larue G.E."/>
            <person name="Fisher S."/>
            <person name="Freeman R.M."/>
            <person name="Gunawardena J."/>
            <person name="Chu W."/>
            <person name="Stover N.A."/>
            <person name="Gregory B.D."/>
            <person name="Nowacki M."/>
            <person name="Derisi J."/>
            <person name="Roy S.W."/>
            <person name="Marshall W.F."/>
            <person name="Sood P."/>
        </authorList>
    </citation>
    <scope>NUCLEOTIDE SEQUENCE [LARGE SCALE GENOMIC DNA]</scope>
    <source>
        <strain evidence="2">WM001</strain>
    </source>
</reference>
<keyword evidence="1" id="KW-0472">Membrane</keyword>
<keyword evidence="1" id="KW-1133">Transmembrane helix</keyword>
<feature type="transmembrane region" description="Helical" evidence="1">
    <location>
        <begin position="40"/>
        <end position="60"/>
    </location>
</feature>
<name>A0A1R2C0F3_9CILI</name>
<dbReference type="EMBL" id="MPUH01000339">
    <property type="protein sequence ID" value="OMJ82470.1"/>
    <property type="molecule type" value="Genomic_DNA"/>
</dbReference>
<evidence type="ECO:0000313" key="3">
    <source>
        <dbReference type="Proteomes" id="UP000187209"/>
    </source>
</evidence>
<protein>
    <submittedName>
        <fullName evidence="2">Uncharacterized protein</fullName>
    </submittedName>
</protein>
<dbReference type="Proteomes" id="UP000187209">
    <property type="component" value="Unassembled WGS sequence"/>
</dbReference>
<feature type="transmembrane region" description="Helical" evidence="1">
    <location>
        <begin position="6"/>
        <end position="28"/>
    </location>
</feature>
<sequence length="127" mass="15265">MMDLGIMFVAYVLLPISTLMNCILLFPVPKFIQTRARETFRYYMLKALILSVIFFGLYVYSYSMTHFRIHESDPMEIRMEARSIQWKLERNYHITFFNLINWAVCAGTDHILTRIELKEKKKDKKKE</sequence>
<evidence type="ECO:0000256" key="1">
    <source>
        <dbReference type="SAM" id="Phobius"/>
    </source>
</evidence>
<keyword evidence="3" id="KW-1185">Reference proteome</keyword>
<evidence type="ECO:0000313" key="2">
    <source>
        <dbReference type="EMBL" id="OMJ82470.1"/>
    </source>
</evidence>